<keyword evidence="2" id="KW-1185">Reference proteome</keyword>
<dbReference type="OrthoDB" id="466365at2"/>
<dbReference type="EMBL" id="CP001842">
    <property type="protein sequence ID" value="ADB95263.1"/>
    <property type="molecule type" value="Genomic_DNA"/>
</dbReference>
<dbReference type="STRING" id="1453429.UCYN_05340"/>
<dbReference type="Proteomes" id="UP000001405">
    <property type="component" value="Chromosome"/>
</dbReference>
<dbReference type="KEGG" id="cyu:UCYN_05340"/>
<evidence type="ECO:0000313" key="2">
    <source>
        <dbReference type="Proteomes" id="UP000001405"/>
    </source>
</evidence>
<accession>D3EP63</accession>
<reference evidence="1 2" key="1">
    <citation type="journal article" date="2010" name="Nature">
        <title>Metabolic streamlining in an open-ocean nitrogen-fixing cyanobacterium.</title>
        <authorList>
            <person name="Tripp H.J."/>
            <person name="Bench S.R."/>
            <person name="Turk K.A."/>
            <person name="Foster R.A."/>
            <person name="Desany B.A."/>
            <person name="Niazi F."/>
            <person name="Affourtit J.P."/>
            <person name="Zehr J.P."/>
        </authorList>
    </citation>
    <scope>NUCLEOTIDE SEQUENCE [LARGE SCALE GENOMIC DNA]</scope>
    <source>
        <strain evidence="2">ALOHA</strain>
    </source>
</reference>
<protein>
    <submittedName>
        <fullName evidence="1">Uncharacterized protein</fullName>
    </submittedName>
</protein>
<gene>
    <name evidence="1" type="ordered locus">UCYN_05340</name>
</gene>
<dbReference type="RefSeq" id="WP_012953928.1">
    <property type="nucleotide sequence ID" value="NC_013771.1"/>
</dbReference>
<evidence type="ECO:0000313" key="1">
    <source>
        <dbReference type="EMBL" id="ADB95263.1"/>
    </source>
</evidence>
<organism evidence="2">
    <name type="scientific">Atelocyanobacterium thalassa (isolate ALOHA)</name>
    <dbReference type="NCBI Taxonomy" id="1453429"/>
    <lineage>
        <taxon>Bacteria</taxon>
        <taxon>Bacillati</taxon>
        <taxon>Cyanobacteriota</taxon>
        <taxon>Cyanophyceae</taxon>
        <taxon>Oscillatoriophycideae</taxon>
        <taxon>Chroococcales</taxon>
        <taxon>Aphanothecaceae</taxon>
        <taxon>Candidatus Atelocyanobacterium</taxon>
        <taxon>Candidatus Atelocyanobacterium thalassae</taxon>
    </lineage>
</organism>
<sequence length="71" mass="8047">MLFWIVSVLILFSSIQFFQWIKDIISPLPIYILSGSFLAIASNYDDAISATFSSLRADKKIINSDKIMAKE</sequence>
<dbReference type="AlphaFoldDB" id="D3EP63"/>
<proteinExistence type="predicted"/>
<name>D3EP63_ATETH</name>
<dbReference type="HOGENOM" id="CLU_202383_0_0_3"/>